<evidence type="ECO:0000256" key="1">
    <source>
        <dbReference type="ARBA" id="ARBA00022679"/>
    </source>
</evidence>
<comment type="similarity">
    <text evidence="5">Belongs to the protein kinase superfamily. Ser/Thr protein kinase family. GCN2 subfamily.</text>
</comment>
<dbReference type="Pfam" id="PF00069">
    <property type="entry name" value="Pkinase"/>
    <property type="match status" value="1"/>
</dbReference>
<feature type="binding site" evidence="6">
    <location>
        <position position="165"/>
    </location>
    <ligand>
        <name>ATP</name>
        <dbReference type="ChEBI" id="CHEBI:30616"/>
    </ligand>
</feature>
<evidence type="ECO:0000256" key="4">
    <source>
        <dbReference type="ARBA" id="ARBA00022840"/>
    </source>
</evidence>
<dbReference type="SUPFAM" id="SSF56112">
    <property type="entry name" value="Protein kinase-like (PK-like)"/>
    <property type="match status" value="1"/>
</dbReference>
<evidence type="ECO:0000313" key="10">
    <source>
        <dbReference type="EnsemblMetazoa" id="GPPI039497-PA"/>
    </source>
</evidence>
<dbReference type="InterPro" id="IPR050339">
    <property type="entry name" value="CC_SR_Kinase"/>
</dbReference>
<sequence>MYATLVAPSCAPFEWRYVRLVFLLCKKRAGVYNLSEYVNANDFYLFTCNDICKVIIDNANRNEVSNVRDYNFEFQHVETLRFWWKEIVVMIFTSAVSLNFLVIVPSTKSNSDNKYSDYESTSNSRQNFSSSFQRDFDMVRLLGRGSFGVIFEVKSKKDGYRYAIKRITLPNEEESRVRVMREVITLANCKHPNIVRYIQSWTETPPPGWQEEQDRQQNDRWQKEKRSSTKKIPISSDCEENKIYLYIQMELCCSYNLRDWLESCELESRDYEIPNFFHQIVDAVAYIHSKGLIHRDLKPMNIFISKCGLIKVGDFGLVTGMADKPNMIRNDETCSSSSRSHHTQGVGTTPYMSPEQLRGLPYNHKVDIYSLGLIFFELLVYFGTDMERSKTLRSLRDGVYPDKMLSATPGERPAIEDVKEHINEILKIPSDVEMMVRWGMAFDLYRAGKY</sequence>
<dbReference type="EnsemblMetazoa" id="GPPI039497-RA">
    <property type="protein sequence ID" value="GPPI039497-PA"/>
    <property type="gene ID" value="GPPI039497"/>
</dbReference>
<keyword evidence="7" id="KW-0723">Serine/threonine-protein kinase</keyword>
<dbReference type="InterPro" id="IPR011009">
    <property type="entry name" value="Kinase-like_dom_sf"/>
</dbReference>
<dbReference type="GO" id="GO:0004694">
    <property type="term" value="F:eukaryotic translation initiation factor 2alpha kinase activity"/>
    <property type="evidence" value="ECO:0007669"/>
    <property type="project" value="TreeGrafter"/>
</dbReference>
<keyword evidence="1" id="KW-0808">Transferase</keyword>
<keyword evidence="4 6" id="KW-0067">ATP-binding</keyword>
<dbReference type="GO" id="GO:0005737">
    <property type="term" value="C:cytoplasm"/>
    <property type="evidence" value="ECO:0007669"/>
    <property type="project" value="TreeGrafter"/>
</dbReference>
<dbReference type="InterPro" id="IPR017441">
    <property type="entry name" value="Protein_kinase_ATP_BS"/>
</dbReference>
<evidence type="ECO:0000256" key="7">
    <source>
        <dbReference type="RuleBase" id="RU000304"/>
    </source>
</evidence>
<protein>
    <recommendedName>
        <fullName evidence="9">Protein kinase domain-containing protein</fullName>
    </recommendedName>
</protein>
<dbReference type="EMBL" id="JXJN01019884">
    <property type="status" value="NOT_ANNOTATED_CDS"/>
    <property type="molecule type" value="Genomic_DNA"/>
</dbReference>
<dbReference type="GO" id="GO:0005524">
    <property type="term" value="F:ATP binding"/>
    <property type="evidence" value="ECO:0007669"/>
    <property type="project" value="UniProtKB-UniRule"/>
</dbReference>
<evidence type="ECO:0000256" key="3">
    <source>
        <dbReference type="ARBA" id="ARBA00022777"/>
    </source>
</evidence>
<evidence type="ECO:0000256" key="2">
    <source>
        <dbReference type="ARBA" id="ARBA00022741"/>
    </source>
</evidence>
<dbReference type="InterPro" id="IPR008271">
    <property type="entry name" value="Ser/Thr_kinase_AS"/>
</dbReference>
<dbReference type="PANTHER" id="PTHR11042:SF91">
    <property type="entry name" value="EUKARYOTIC TRANSLATION INITIATION FACTOR 2-ALPHA KINASE"/>
    <property type="match status" value="1"/>
</dbReference>
<dbReference type="Gene3D" id="1.10.510.10">
    <property type="entry name" value="Transferase(Phosphotransferase) domain 1"/>
    <property type="match status" value="1"/>
</dbReference>
<dbReference type="PROSITE" id="PS00108">
    <property type="entry name" value="PROTEIN_KINASE_ST"/>
    <property type="match status" value="1"/>
</dbReference>
<dbReference type="PANTHER" id="PTHR11042">
    <property type="entry name" value="EUKARYOTIC TRANSLATION INITIATION FACTOR 2-ALPHA KINASE EIF2-ALPHA KINASE -RELATED"/>
    <property type="match status" value="1"/>
</dbReference>
<evidence type="ECO:0000256" key="8">
    <source>
        <dbReference type="SAM" id="MobiDB-lite"/>
    </source>
</evidence>
<keyword evidence="11" id="KW-1185">Reference proteome</keyword>
<dbReference type="EMBL" id="JXJN01019885">
    <property type="status" value="NOT_ANNOTATED_CDS"/>
    <property type="molecule type" value="Genomic_DNA"/>
</dbReference>
<feature type="region of interest" description="Disordered" evidence="8">
    <location>
        <begin position="109"/>
        <end position="128"/>
    </location>
</feature>
<dbReference type="Gene3D" id="3.30.200.20">
    <property type="entry name" value="Phosphorylase Kinase, domain 1"/>
    <property type="match status" value="1"/>
</dbReference>
<dbReference type="VEuPathDB" id="VectorBase:GPPI039497"/>
<evidence type="ECO:0000313" key="11">
    <source>
        <dbReference type="Proteomes" id="UP000092460"/>
    </source>
</evidence>
<dbReference type="InterPro" id="IPR000719">
    <property type="entry name" value="Prot_kinase_dom"/>
</dbReference>
<dbReference type="Proteomes" id="UP000092460">
    <property type="component" value="Unassembled WGS sequence"/>
</dbReference>
<dbReference type="GO" id="GO:0005634">
    <property type="term" value="C:nucleus"/>
    <property type="evidence" value="ECO:0007669"/>
    <property type="project" value="TreeGrafter"/>
</dbReference>
<feature type="region of interest" description="Disordered" evidence="8">
    <location>
        <begin position="205"/>
        <end position="228"/>
    </location>
</feature>
<feature type="compositionally biased region" description="Basic and acidic residues" evidence="8">
    <location>
        <begin position="212"/>
        <end position="227"/>
    </location>
</feature>
<dbReference type="PROSITE" id="PS50011">
    <property type="entry name" value="PROTEIN_KINASE_DOM"/>
    <property type="match status" value="1"/>
</dbReference>
<dbReference type="PROSITE" id="PS00107">
    <property type="entry name" value="PROTEIN_KINASE_ATP"/>
    <property type="match status" value="1"/>
</dbReference>
<dbReference type="STRING" id="67801.A0A1B0BSV7"/>
<reference evidence="11" key="1">
    <citation type="submission" date="2015-01" db="EMBL/GenBank/DDBJ databases">
        <authorList>
            <person name="Aksoy S."/>
            <person name="Warren W."/>
            <person name="Wilson R.K."/>
        </authorList>
    </citation>
    <scope>NUCLEOTIDE SEQUENCE [LARGE SCALE GENOMIC DNA]</scope>
    <source>
        <strain evidence="11">IAEA</strain>
    </source>
</reference>
<dbReference type="AlphaFoldDB" id="A0A1B0BSV7"/>
<feature type="compositionally biased region" description="Polar residues" evidence="8">
    <location>
        <begin position="109"/>
        <end position="121"/>
    </location>
</feature>
<reference evidence="10" key="2">
    <citation type="submission" date="2020-05" db="UniProtKB">
        <authorList>
            <consortium name="EnsemblMetazoa"/>
        </authorList>
    </citation>
    <scope>IDENTIFICATION</scope>
    <source>
        <strain evidence="10">IAEA</strain>
    </source>
</reference>
<accession>A0A1B0BSV7</accession>
<proteinExistence type="inferred from homology"/>
<evidence type="ECO:0000256" key="5">
    <source>
        <dbReference type="ARBA" id="ARBA00037982"/>
    </source>
</evidence>
<keyword evidence="2 6" id="KW-0547">Nucleotide-binding</keyword>
<evidence type="ECO:0000259" key="9">
    <source>
        <dbReference type="PROSITE" id="PS50011"/>
    </source>
</evidence>
<keyword evidence="3" id="KW-0418">Kinase</keyword>
<organism evidence="10 11">
    <name type="scientific">Glossina palpalis gambiensis</name>
    <dbReference type="NCBI Taxonomy" id="67801"/>
    <lineage>
        <taxon>Eukaryota</taxon>
        <taxon>Metazoa</taxon>
        <taxon>Ecdysozoa</taxon>
        <taxon>Arthropoda</taxon>
        <taxon>Hexapoda</taxon>
        <taxon>Insecta</taxon>
        <taxon>Pterygota</taxon>
        <taxon>Neoptera</taxon>
        <taxon>Endopterygota</taxon>
        <taxon>Diptera</taxon>
        <taxon>Brachycera</taxon>
        <taxon>Muscomorpha</taxon>
        <taxon>Hippoboscoidea</taxon>
        <taxon>Glossinidae</taxon>
        <taxon>Glossina</taxon>
    </lineage>
</organism>
<dbReference type="SMART" id="SM00220">
    <property type="entry name" value="S_TKc"/>
    <property type="match status" value="1"/>
</dbReference>
<name>A0A1B0BSV7_9MUSC</name>
<feature type="domain" description="Protein kinase" evidence="9">
    <location>
        <begin position="136"/>
        <end position="450"/>
    </location>
</feature>
<evidence type="ECO:0000256" key="6">
    <source>
        <dbReference type="PROSITE-ProRule" id="PRU10141"/>
    </source>
</evidence>